<name>A0A8J2SYD5_9STRA</name>
<feature type="signal peptide" evidence="2">
    <location>
        <begin position="1"/>
        <end position="15"/>
    </location>
</feature>
<keyword evidence="1" id="KW-0175">Coiled coil</keyword>
<dbReference type="Proteomes" id="UP000789595">
    <property type="component" value="Unassembled WGS sequence"/>
</dbReference>
<evidence type="ECO:0008006" key="5">
    <source>
        <dbReference type="Google" id="ProtNLM"/>
    </source>
</evidence>
<dbReference type="EMBL" id="CAKKNE010000006">
    <property type="protein sequence ID" value="CAH0379697.1"/>
    <property type="molecule type" value="Genomic_DNA"/>
</dbReference>
<feature type="chain" id="PRO_5035248968" description="Plastid lipid-associated protein/fibrillin conserved domain-containing protein" evidence="2">
    <location>
        <begin position="16"/>
        <end position="227"/>
    </location>
</feature>
<evidence type="ECO:0000313" key="3">
    <source>
        <dbReference type="EMBL" id="CAH0379697.1"/>
    </source>
</evidence>
<dbReference type="AlphaFoldDB" id="A0A8J2SYD5"/>
<reference evidence="3" key="1">
    <citation type="submission" date="2021-11" db="EMBL/GenBank/DDBJ databases">
        <authorList>
            <consortium name="Genoscope - CEA"/>
            <person name="William W."/>
        </authorList>
    </citation>
    <scope>NUCLEOTIDE SEQUENCE</scope>
</reference>
<evidence type="ECO:0000313" key="4">
    <source>
        <dbReference type="Proteomes" id="UP000789595"/>
    </source>
</evidence>
<sequence>MQYTLLTLLLCSTNGWQLSTRRTNGWQLGTRRARIIRYAEDAASLQQAADALRAEAASLEATLPRTTTPPPAVVTELPGSTWRFACRLDEGKSFDFVATLERETNPDYLADDANRYREAGPLTLVEPGPSIRKAYGWLAEDDGPPKGEFTRITVSMRDGMLASTDGDLMYLQARVKRGASVALDEGTLTVKRQRPGTRFLFVEYPSLVADLKIVGSFSATPTSKSPD</sequence>
<keyword evidence="2" id="KW-0732">Signal</keyword>
<protein>
    <recommendedName>
        <fullName evidence="5">Plastid lipid-associated protein/fibrillin conserved domain-containing protein</fullName>
    </recommendedName>
</protein>
<gene>
    <name evidence="3" type="ORF">PECAL_6P13280</name>
</gene>
<comment type="caution">
    <text evidence="3">The sequence shown here is derived from an EMBL/GenBank/DDBJ whole genome shotgun (WGS) entry which is preliminary data.</text>
</comment>
<keyword evidence="4" id="KW-1185">Reference proteome</keyword>
<organism evidence="3 4">
    <name type="scientific">Pelagomonas calceolata</name>
    <dbReference type="NCBI Taxonomy" id="35677"/>
    <lineage>
        <taxon>Eukaryota</taxon>
        <taxon>Sar</taxon>
        <taxon>Stramenopiles</taxon>
        <taxon>Ochrophyta</taxon>
        <taxon>Pelagophyceae</taxon>
        <taxon>Pelagomonadales</taxon>
        <taxon>Pelagomonadaceae</taxon>
        <taxon>Pelagomonas</taxon>
    </lineage>
</organism>
<evidence type="ECO:0000256" key="2">
    <source>
        <dbReference type="SAM" id="SignalP"/>
    </source>
</evidence>
<accession>A0A8J2SYD5</accession>
<proteinExistence type="predicted"/>
<feature type="coiled-coil region" evidence="1">
    <location>
        <begin position="35"/>
        <end position="62"/>
    </location>
</feature>
<evidence type="ECO:0000256" key="1">
    <source>
        <dbReference type="SAM" id="Coils"/>
    </source>
</evidence>